<proteinExistence type="predicted"/>
<organism evidence="2">
    <name type="scientific">marine metagenome</name>
    <dbReference type="NCBI Taxonomy" id="408172"/>
    <lineage>
        <taxon>unclassified sequences</taxon>
        <taxon>metagenomes</taxon>
        <taxon>ecological metagenomes</taxon>
    </lineage>
</organism>
<feature type="compositionally biased region" description="Basic and acidic residues" evidence="1">
    <location>
        <begin position="1"/>
        <end position="10"/>
    </location>
</feature>
<reference evidence="2" key="1">
    <citation type="submission" date="2018-05" db="EMBL/GenBank/DDBJ databases">
        <authorList>
            <person name="Lanie J.A."/>
            <person name="Ng W.-L."/>
            <person name="Kazmierczak K.M."/>
            <person name="Andrzejewski T.M."/>
            <person name="Davidsen T.M."/>
            <person name="Wayne K.J."/>
            <person name="Tettelin H."/>
            <person name="Glass J.I."/>
            <person name="Rusch D."/>
            <person name="Podicherti R."/>
            <person name="Tsui H.-C.T."/>
            <person name="Winkler M.E."/>
        </authorList>
    </citation>
    <scope>NUCLEOTIDE SEQUENCE</scope>
</reference>
<sequence>MNGELTERPAKRSHGTDAGQAGRNTRPGYPEDGLLRDYISMLL</sequence>
<evidence type="ECO:0000256" key="1">
    <source>
        <dbReference type="SAM" id="MobiDB-lite"/>
    </source>
</evidence>
<evidence type="ECO:0000313" key="2">
    <source>
        <dbReference type="EMBL" id="SVA29503.1"/>
    </source>
</evidence>
<accession>A0A381URQ1</accession>
<feature type="region of interest" description="Disordered" evidence="1">
    <location>
        <begin position="1"/>
        <end position="33"/>
    </location>
</feature>
<dbReference type="EMBL" id="UINC01006765">
    <property type="protein sequence ID" value="SVA29503.1"/>
    <property type="molecule type" value="Genomic_DNA"/>
</dbReference>
<dbReference type="AlphaFoldDB" id="A0A381URQ1"/>
<name>A0A381URQ1_9ZZZZ</name>
<protein>
    <submittedName>
        <fullName evidence="2">Uncharacterized protein</fullName>
    </submittedName>
</protein>
<gene>
    <name evidence="2" type="ORF">METZ01_LOCUS82357</name>
</gene>